<feature type="binding site" evidence="12">
    <location>
        <position position="273"/>
    </location>
    <ligand>
        <name>NAD(+)</name>
        <dbReference type="ChEBI" id="CHEBI:57540"/>
    </ligand>
</feature>
<accession>A0A0M6W7X0</accession>
<comment type="similarity">
    <text evidence="1 14">Belongs to the class-I pyridine nucleotide-disulfide oxidoreductase family.</text>
</comment>
<keyword evidence="6 14" id="KW-0560">Oxidoreductase</keyword>
<gene>
    <name evidence="17" type="primary">lpdA</name>
    <name evidence="17" type="ORF">SOFFGTOCOR_0001</name>
</gene>
<dbReference type="Pfam" id="PF02852">
    <property type="entry name" value="Pyr_redox_dim"/>
    <property type="match status" value="1"/>
</dbReference>
<feature type="binding site" evidence="12">
    <location>
        <position position="206"/>
    </location>
    <ligand>
        <name>NAD(+)</name>
        <dbReference type="ChEBI" id="CHEBI:57540"/>
    </ligand>
</feature>
<feature type="active site" description="Proton acceptor" evidence="11">
    <location>
        <position position="446"/>
    </location>
</feature>
<dbReference type="InterPro" id="IPR012999">
    <property type="entry name" value="Pyr_OxRdtase_I_AS"/>
</dbReference>
<sequence>MIENEIKTQVVVLGSGPSGYSAAFRCADLGLKTLLIERHSNLGGVCLNVGCIPSKSLLHIAKIIKETKELTEHGVIFNDIIIDIDKIRLWKEKIITQLTKNIYGMAKNRNVNIIKGIGKFSGSNKIIVNEKDCNTIINFENAIIAAGSSPIKIPFIPYKDHRIWDSTDALKLKNIPKNLLIIGGGIIGLEMGTVYHELGSKVDIIERLDQVIQGVDKDIIKIFTKQINKQFTLLLESNVTSVIPKDDGIYVSIETKNTESELRRYDSVLVAIGRNPNGKEINADKAGVYVDDHGFIPVDKQMRTNIPHIFAVGDIVGKPMLAHKGIYEGHIAAEVICNLNHFFDPKVIPSIAYTNPEIAWIGLTENDAKKQNIDYKVTKFPWNASGRAITSMSSEGVTKLIFNKKTNRIIGGAVVGSNGSELLGEIGLAIEMCCDSEDLALTVHAHPTLYETICMASKIYEGTITDLLNIK</sequence>
<evidence type="ECO:0000256" key="13">
    <source>
        <dbReference type="PIRSR" id="PIRSR000350-4"/>
    </source>
</evidence>
<dbReference type="EMBL" id="CVRF01000001">
    <property type="protein sequence ID" value="CRK85447.1"/>
    <property type="molecule type" value="Genomic_DNA"/>
</dbReference>
<feature type="domain" description="Pyridine nucleotide-disulphide oxidoreductase dimerisation" evidence="15">
    <location>
        <begin position="348"/>
        <end position="453"/>
    </location>
</feature>
<keyword evidence="18" id="KW-1185">Reference proteome</keyword>
<evidence type="ECO:0000313" key="17">
    <source>
        <dbReference type="EMBL" id="CRK85447.1"/>
    </source>
</evidence>
<dbReference type="InterPro" id="IPR023753">
    <property type="entry name" value="FAD/NAD-binding_dom"/>
</dbReference>
<dbReference type="PRINTS" id="PR00368">
    <property type="entry name" value="FADPNR"/>
</dbReference>
<proteinExistence type="inferred from homology"/>
<dbReference type="InterPro" id="IPR036188">
    <property type="entry name" value="FAD/NAD-bd_sf"/>
</dbReference>
<dbReference type="InterPro" id="IPR004099">
    <property type="entry name" value="Pyr_nucl-diS_OxRdtase_dimer"/>
</dbReference>
<dbReference type="PANTHER" id="PTHR22912">
    <property type="entry name" value="DISULFIDE OXIDOREDUCTASE"/>
    <property type="match status" value="1"/>
</dbReference>
<feature type="binding site" evidence="12">
    <location>
        <position position="314"/>
    </location>
    <ligand>
        <name>FAD</name>
        <dbReference type="ChEBI" id="CHEBI:57692"/>
    </ligand>
</feature>
<dbReference type="InterPro" id="IPR050151">
    <property type="entry name" value="Class-I_Pyr_Nuc-Dis_Oxidored"/>
</dbReference>
<dbReference type="Proteomes" id="UP000242301">
    <property type="component" value="Unassembled WGS sequence"/>
</dbReference>
<evidence type="ECO:0000256" key="8">
    <source>
        <dbReference type="ARBA" id="ARBA00023157"/>
    </source>
</evidence>
<dbReference type="PROSITE" id="PS00076">
    <property type="entry name" value="PYRIDINE_REDOX_1"/>
    <property type="match status" value="1"/>
</dbReference>
<evidence type="ECO:0000256" key="4">
    <source>
        <dbReference type="ARBA" id="ARBA00022630"/>
    </source>
</evidence>
<dbReference type="Gene3D" id="3.30.390.30">
    <property type="match status" value="1"/>
</dbReference>
<keyword evidence="8" id="KW-1015">Disulfide bond</keyword>
<dbReference type="STRING" id="1715285.SOFFGTOCOR_0001"/>
<feature type="binding site" evidence="12">
    <location>
        <begin position="183"/>
        <end position="190"/>
    </location>
    <ligand>
        <name>NAD(+)</name>
        <dbReference type="ChEBI" id="CHEBI:57540"/>
    </ligand>
</feature>
<dbReference type="PANTHER" id="PTHR22912:SF160">
    <property type="entry name" value="DIHYDROLIPOYL DEHYDROGENASE"/>
    <property type="match status" value="1"/>
</dbReference>
<evidence type="ECO:0000256" key="9">
    <source>
        <dbReference type="ARBA" id="ARBA00023284"/>
    </source>
</evidence>
<evidence type="ECO:0000256" key="11">
    <source>
        <dbReference type="PIRSR" id="PIRSR000350-2"/>
    </source>
</evidence>
<evidence type="ECO:0000256" key="12">
    <source>
        <dbReference type="PIRSR" id="PIRSR000350-3"/>
    </source>
</evidence>
<comment type="miscellaneous">
    <text evidence="14">The active site is a redox-active disulfide bond.</text>
</comment>
<dbReference type="InterPro" id="IPR016156">
    <property type="entry name" value="FAD/NAD-linked_Rdtase_dimer_sf"/>
</dbReference>
<evidence type="ECO:0000313" key="18">
    <source>
        <dbReference type="Proteomes" id="UP000242301"/>
    </source>
</evidence>
<dbReference type="AlphaFoldDB" id="A0A0M6W7X0"/>
<comment type="cofactor">
    <cofactor evidence="12 14">
        <name>FAD</name>
        <dbReference type="ChEBI" id="CHEBI:57692"/>
    </cofactor>
    <text evidence="12 14">Binds 1 FAD per subunit.</text>
</comment>
<name>A0A0M6W7X0_9GAMM</name>
<evidence type="ECO:0000256" key="2">
    <source>
        <dbReference type="ARBA" id="ARBA00012608"/>
    </source>
</evidence>
<feature type="disulfide bond" description="Redox-active" evidence="13">
    <location>
        <begin position="46"/>
        <end position="51"/>
    </location>
</feature>
<evidence type="ECO:0000256" key="10">
    <source>
        <dbReference type="ARBA" id="ARBA00049187"/>
    </source>
</evidence>
<dbReference type="GO" id="GO:0006103">
    <property type="term" value="P:2-oxoglutarate metabolic process"/>
    <property type="evidence" value="ECO:0007669"/>
    <property type="project" value="TreeGrafter"/>
</dbReference>
<evidence type="ECO:0000256" key="5">
    <source>
        <dbReference type="ARBA" id="ARBA00022827"/>
    </source>
</evidence>
<evidence type="ECO:0000259" key="15">
    <source>
        <dbReference type="Pfam" id="PF02852"/>
    </source>
</evidence>
<feature type="binding site" evidence="12">
    <location>
        <position position="55"/>
    </location>
    <ligand>
        <name>FAD</name>
        <dbReference type="ChEBI" id="CHEBI:57692"/>
    </ligand>
</feature>
<reference evidence="18" key="1">
    <citation type="submission" date="2015-05" db="EMBL/GenBank/DDBJ databases">
        <authorList>
            <person name="Manzano-Marin A."/>
        </authorList>
    </citation>
    <scope>NUCLEOTIDE SEQUENCE [LARGE SCALE GENOMIC DNA]</scope>
    <source>
        <strain evidence="18">officinalis</strain>
    </source>
</reference>
<feature type="binding site" evidence="12">
    <location>
        <position position="118"/>
    </location>
    <ligand>
        <name>FAD</name>
        <dbReference type="ChEBI" id="CHEBI:57692"/>
    </ligand>
</feature>
<dbReference type="SUPFAM" id="SSF55424">
    <property type="entry name" value="FAD/NAD-linked reductases, dimerisation (C-terminal) domain"/>
    <property type="match status" value="1"/>
</dbReference>
<dbReference type="GO" id="GO:0004148">
    <property type="term" value="F:dihydrolipoyl dehydrogenase (NADH) activity"/>
    <property type="evidence" value="ECO:0007669"/>
    <property type="project" value="UniProtKB-EC"/>
</dbReference>
<keyword evidence="5 12" id="KW-0274">FAD</keyword>
<feature type="domain" description="FAD/NAD(P)-binding" evidence="16">
    <location>
        <begin position="9"/>
        <end position="329"/>
    </location>
</feature>
<organism evidence="17 18">
    <name type="scientific">Candidatus Providencia siddallii</name>
    <dbReference type="NCBI Taxonomy" id="1715285"/>
    <lineage>
        <taxon>Bacteria</taxon>
        <taxon>Pseudomonadati</taxon>
        <taxon>Pseudomonadota</taxon>
        <taxon>Gammaproteobacteria</taxon>
        <taxon>Enterobacterales</taxon>
        <taxon>Morganellaceae</taxon>
        <taxon>Providencia</taxon>
    </lineage>
</organism>
<keyword evidence="7 12" id="KW-0520">NAD</keyword>
<feature type="binding site" evidence="12">
    <location>
        <begin position="320"/>
        <end position="323"/>
    </location>
    <ligand>
        <name>FAD</name>
        <dbReference type="ChEBI" id="CHEBI:57692"/>
    </ligand>
</feature>
<evidence type="ECO:0000256" key="7">
    <source>
        <dbReference type="ARBA" id="ARBA00023027"/>
    </source>
</evidence>
<dbReference type="Pfam" id="PF07992">
    <property type="entry name" value="Pyr_redox_2"/>
    <property type="match status" value="1"/>
</dbReference>
<evidence type="ECO:0000256" key="6">
    <source>
        <dbReference type="ARBA" id="ARBA00023002"/>
    </source>
</evidence>
<dbReference type="GO" id="GO:0006979">
    <property type="term" value="P:response to oxidative stress"/>
    <property type="evidence" value="ECO:0007669"/>
    <property type="project" value="UniProtKB-ARBA"/>
</dbReference>
<dbReference type="SUPFAM" id="SSF51905">
    <property type="entry name" value="FAD/NAD(P)-binding domain"/>
    <property type="match status" value="1"/>
</dbReference>
<keyword evidence="9 14" id="KW-0676">Redox-active center</keyword>
<evidence type="ECO:0000256" key="3">
    <source>
        <dbReference type="ARBA" id="ARBA00016961"/>
    </source>
</evidence>
<comment type="catalytic activity">
    <reaction evidence="10 14">
        <text>N(6)-[(R)-dihydrolipoyl]-L-lysyl-[protein] + NAD(+) = N(6)-[(R)-lipoyl]-L-lysyl-[protein] + NADH + H(+)</text>
        <dbReference type="Rhea" id="RHEA:15045"/>
        <dbReference type="Rhea" id="RHEA-COMP:10474"/>
        <dbReference type="Rhea" id="RHEA-COMP:10475"/>
        <dbReference type="ChEBI" id="CHEBI:15378"/>
        <dbReference type="ChEBI" id="CHEBI:57540"/>
        <dbReference type="ChEBI" id="CHEBI:57945"/>
        <dbReference type="ChEBI" id="CHEBI:83099"/>
        <dbReference type="ChEBI" id="CHEBI:83100"/>
        <dbReference type="EC" id="1.8.1.4"/>
    </reaction>
</comment>
<dbReference type="GO" id="GO:0050660">
    <property type="term" value="F:flavin adenine dinucleotide binding"/>
    <property type="evidence" value="ECO:0007669"/>
    <property type="project" value="InterPro"/>
</dbReference>
<dbReference type="Gene3D" id="3.50.50.60">
    <property type="entry name" value="FAD/NAD(P)-binding domain"/>
    <property type="match status" value="2"/>
</dbReference>
<evidence type="ECO:0000259" key="16">
    <source>
        <dbReference type="Pfam" id="PF07992"/>
    </source>
</evidence>
<protein>
    <recommendedName>
        <fullName evidence="3 14">Dihydrolipoyl dehydrogenase</fullName>
        <ecNumber evidence="2 14">1.8.1.4</ecNumber>
    </recommendedName>
</protein>
<evidence type="ECO:0000256" key="1">
    <source>
        <dbReference type="ARBA" id="ARBA00007532"/>
    </source>
</evidence>
<keyword evidence="4 14" id="KW-0285">Flavoprotein</keyword>
<dbReference type="NCBIfam" id="TIGR01350">
    <property type="entry name" value="lipoamide_DH"/>
    <property type="match status" value="1"/>
</dbReference>
<keyword evidence="12" id="KW-0547">Nucleotide-binding</keyword>
<dbReference type="PIRSF" id="PIRSF000350">
    <property type="entry name" value="Mercury_reductase_MerA"/>
    <property type="match status" value="1"/>
</dbReference>
<dbReference type="InterPro" id="IPR001100">
    <property type="entry name" value="Pyr_nuc-diS_OxRdtase"/>
</dbReference>
<dbReference type="FunFam" id="3.30.390.30:FF:000001">
    <property type="entry name" value="Dihydrolipoyl dehydrogenase"/>
    <property type="match status" value="1"/>
</dbReference>
<evidence type="ECO:0000256" key="14">
    <source>
        <dbReference type="RuleBase" id="RU003692"/>
    </source>
</evidence>
<dbReference type="EC" id="1.8.1.4" evidence="2 14"/>
<dbReference type="PRINTS" id="PR00411">
    <property type="entry name" value="PNDRDTASEI"/>
</dbReference>
<dbReference type="InterPro" id="IPR006258">
    <property type="entry name" value="Lipoamide_DH"/>
</dbReference>